<evidence type="ECO:0008006" key="3">
    <source>
        <dbReference type="Google" id="ProtNLM"/>
    </source>
</evidence>
<sequence>MGRGNPKHKYRLGREWVESSPEEKDFSVLVDEKSNVTLQSVLAAQKANCFLGCIKRSMTSRLREVILPLSSTPVRPHLEYCVQLWVSQHKQDIDLLE</sequence>
<name>A0A2I0TDQ4_LIMLA</name>
<dbReference type="OrthoDB" id="3645095at2759"/>
<dbReference type="Proteomes" id="UP000233556">
    <property type="component" value="Unassembled WGS sequence"/>
</dbReference>
<proteinExistence type="predicted"/>
<reference evidence="2" key="1">
    <citation type="submission" date="2017-11" db="EMBL/GenBank/DDBJ databases">
        <authorList>
            <person name="Lima N.C."/>
            <person name="Parody-Merino A.M."/>
            <person name="Battley P.F."/>
            <person name="Fidler A.E."/>
            <person name="Prosdocimi F."/>
        </authorList>
    </citation>
    <scope>NUCLEOTIDE SEQUENCE [LARGE SCALE GENOMIC DNA]</scope>
</reference>
<evidence type="ECO:0000313" key="1">
    <source>
        <dbReference type="EMBL" id="PKU31930.1"/>
    </source>
</evidence>
<accession>A0A2I0TDQ4</accession>
<dbReference type="EMBL" id="KZ512073">
    <property type="protein sequence ID" value="PKU31930.1"/>
    <property type="molecule type" value="Genomic_DNA"/>
</dbReference>
<gene>
    <name evidence="1" type="ORF">llap_17767</name>
</gene>
<reference evidence="2" key="2">
    <citation type="submission" date="2017-12" db="EMBL/GenBank/DDBJ databases">
        <title>Genome sequence of the Bar-tailed Godwit (Limosa lapponica baueri).</title>
        <authorList>
            <person name="Lima N.C.B."/>
            <person name="Parody-Merino A.M."/>
            <person name="Battley P.F."/>
            <person name="Fidler A.E."/>
            <person name="Prosdocimi F."/>
        </authorList>
    </citation>
    <scope>NUCLEOTIDE SEQUENCE [LARGE SCALE GENOMIC DNA]</scope>
</reference>
<dbReference type="PANTHER" id="PTHR33332">
    <property type="entry name" value="REVERSE TRANSCRIPTASE DOMAIN-CONTAINING PROTEIN"/>
    <property type="match status" value="1"/>
</dbReference>
<protein>
    <recommendedName>
        <fullName evidence="3">Rna-directed dna polymerase from mobile element jockey-like</fullName>
    </recommendedName>
</protein>
<evidence type="ECO:0000313" key="2">
    <source>
        <dbReference type="Proteomes" id="UP000233556"/>
    </source>
</evidence>
<keyword evidence="2" id="KW-1185">Reference proteome</keyword>
<organism evidence="1 2">
    <name type="scientific">Limosa lapponica baueri</name>
    <dbReference type="NCBI Taxonomy" id="1758121"/>
    <lineage>
        <taxon>Eukaryota</taxon>
        <taxon>Metazoa</taxon>
        <taxon>Chordata</taxon>
        <taxon>Craniata</taxon>
        <taxon>Vertebrata</taxon>
        <taxon>Euteleostomi</taxon>
        <taxon>Archelosauria</taxon>
        <taxon>Archosauria</taxon>
        <taxon>Dinosauria</taxon>
        <taxon>Saurischia</taxon>
        <taxon>Theropoda</taxon>
        <taxon>Coelurosauria</taxon>
        <taxon>Aves</taxon>
        <taxon>Neognathae</taxon>
        <taxon>Neoaves</taxon>
        <taxon>Charadriiformes</taxon>
        <taxon>Scolopacidae</taxon>
        <taxon>Limosa</taxon>
    </lineage>
</organism>
<dbReference type="AlphaFoldDB" id="A0A2I0TDQ4"/>